<reference evidence="4" key="1">
    <citation type="submission" date="2017-02" db="UniProtKB">
        <authorList>
            <consortium name="WormBaseParasite"/>
        </authorList>
    </citation>
    <scope>IDENTIFICATION</scope>
</reference>
<evidence type="ECO:0000313" key="4">
    <source>
        <dbReference type="WBParaSite" id="TTAC_0000546101-mRNA-1"/>
    </source>
</evidence>
<dbReference type="AlphaFoldDB" id="A0A0R3WXH1"/>
<feature type="region of interest" description="Disordered" evidence="1">
    <location>
        <begin position="32"/>
        <end position="77"/>
    </location>
</feature>
<evidence type="ECO:0000256" key="1">
    <source>
        <dbReference type="SAM" id="MobiDB-lite"/>
    </source>
</evidence>
<dbReference type="WBParaSite" id="TTAC_0000546101-mRNA-1">
    <property type="protein sequence ID" value="TTAC_0000546101-mRNA-1"/>
    <property type="gene ID" value="TTAC_0000546101"/>
</dbReference>
<organism evidence="4">
    <name type="scientific">Hydatigena taeniaeformis</name>
    <name type="common">Feline tapeworm</name>
    <name type="synonym">Taenia taeniaeformis</name>
    <dbReference type="NCBI Taxonomy" id="6205"/>
    <lineage>
        <taxon>Eukaryota</taxon>
        <taxon>Metazoa</taxon>
        <taxon>Spiralia</taxon>
        <taxon>Lophotrochozoa</taxon>
        <taxon>Platyhelminthes</taxon>
        <taxon>Cestoda</taxon>
        <taxon>Eucestoda</taxon>
        <taxon>Cyclophyllidea</taxon>
        <taxon>Taeniidae</taxon>
        <taxon>Hydatigera</taxon>
    </lineage>
</organism>
<gene>
    <name evidence="2" type="ORF">TTAC_LOCUS5446</name>
</gene>
<keyword evidence="3" id="KW-1185">Reference proteome</keyword>
<dbReference type="EMBL" id="UYWX01007550">
    <property type="protein sequence ID" value="VDM27015.1"/>
    <property type="molecule type" value="Genomic_DNA"/>
</dbReference>
<name>A0A0R3WXH1_HYDTA</name>
<proteinExistence type="predicted"/>
<evidence type="ECO:0000313" key="3">
    <source>
        <dbReference type="Proteomes" id="UP000274429"/>
    </source>
</evidence>
<protein>
    <submittedName>
        <fullName evidence="2 4">Uncharacterized protein</fullName>
    </submittedName>
</protein>
<dbReference type="Proteomes" id="UP000274429">
    <property type="component" value="Unassembled WGS sequence"/>
</dbReference>
<feature type="compositionally biased region" description="Basic residues" evidence="1">
    <location>
        <begin position="63"/>
        <end position="77"/>
    </location>
</feature>
<sequence length="147" mass="16917">MSPSSRRKRPAGRRMTLAVAARESFSSFLSFGNQFRFPGSRSGNRSKRSSLFSLSEPQNQQLRQHHRNHQHHPHPFMHLHLHHSPIRDQEEISPLAQPKRCLGGEGVKQSDRFSSLDDIFHRTYCARAQLQHPECKDSDVEVAKKGE</sequence>
<evidence type="ECO:0000313" key="2">
    <source>
        <dbReference type="EMBL" id="VDM27015.1"/>
    </source>
</evidence>
<reference evidence="2 3" key="2">
    <citation type="submission" date="2018-11" db="EMBL/GenBank/DDBJ databases">
        <authorList>
            <consortium name="Pathogen Informatics"/>
        </authorList>
    </citation>
    <scope>NUCLEOTIDE SEQUENCE [LARGE SCALE GENOMIC DNA]</scope>
</reference>
<accession>A0A0R3WXH1</accession>
<dbReference type="OrthoDB" id="10484983at2759"/>